<evidence type="ECO:0000313" key="2">
    <source>
        <dbReference type="EnsemblPlants" id="LPERR03G00830.1"/>
    </source>
</evidence>
<dbReference type="Gramene" id="LPERR03G00830.1">
    <property type="protein sequence ID" value="LPERR03G00830.1"/>
    <property type="gene ID" value="LPERR03G00830"/>
</dbReference>
<dbReference type="EnsemblPlants" id="LPERR03G00830.1">
    <property type="protein sequence ID" value="LPERR03G00830.1"/>
    <property type="gene ID" value="LPERR03G00830"/>
</dbReference>
<dbReference type="Proteomes" id="UP000032180">
    <property type="component" value="Chromosome 3"/>
</dbReference>
<proteinExistence type="predicted"/>
<protein>
    <recommendedName>
        <fullName evidence="1">DUF3615 domain-containing protein</fullName>
    </recommendedName>
</protein>
<evidence type="ECO:0000259" key="1">
    <source>
        <dbReference type="Pfam" id="PF12274"/>
    </source>
</evidence>
<dbReference type="HOGENOM" id="CLU_1443013_0_0_1"/>
<organism evidence="2 3">
    <name type="scientific">Leersia perrieri</name>
    <dbReference type="NCBI Taxonomy" id="77586"/>
    <lineage>
        <taxon>Eukaryota</taxon>
        <taxon>Viridiplantae</taxon>
        <taxon>Streptophyta</taxon>
        <taxon>Embryophyta</taxon>
        <taxon>Tracheophyta</taxon>
        <taxon>Spermatophyta</taxon>
        <taxon>Magnoliopsida</taxon>
        <taxon>Liliopsida</taxon>
        <taxon>Poales</taxon>
        <taxon>Poaceae</taxon>
        <taxon>BOP clade</taxon>
        <taxon>Oryzoideae</taxon>
        <taxon>Oryzeae</taxon>
        <taxon>Oryzinae</taxon>
        <taxon>Leersia</taxon>
    </lineage>
</organism>
<name>A0A0D9VNI0_9ORYZ</name>
<dbReference type="Pfam" id="PF12274">
    <property type="entry name" value="DUF3615"/>
    <property type="match status" value="1"/>
</dbReference>
<evidence type="ECO:0000313" key="3">
    <source>
        <dbReference type="Proteomes" id="UP000032180"/>
    </source>
</evidence>
<sequence length="188" mass="21133">MEMKAGEAAAMEVTRLLASVDDSKDCSEGVFVLDDGWEMLPKPTLIQRVRDWIHSLHDHWERALNFNLLLEKVIKHSASARHNDTGISEHGNFLARRKRTGCCSFLPGPRTLFFYEIVDCVCQACGYRVSIPYPFPKKKTYACGHGIEEVKPLCRMCYDRSPVVHPSPGKFKHCIDGISDVSTGPVPV</sequence>
<reference evidence="2" key="3">
    <citation type="submission" date="2015-04" db="UniProtKB">
        <authorList>
            <consortium name="EnsemblPlants"/>
        </authorList>
    </citation>
    <scope>IDENTIFICATION</scope>
</reference>
<reference evidence="2 3" key="1">
    <citation type="submission" date="2012-08" db="EMBL/GenBank/DDBJ databases">
        <title>Oryza genome evolution.</title>
        <authorList>
            <person name="Wing R.A."/>
        </authorList>
    </citation>
    <scope>NUCLEOTIDE SEQUENCE</scope>
</reference>
<accession>A0A0D9VNI0</accession>
<feature type="domain" description="DUF3615" evidence="1">
    <location>
        <begin position="67"/>
        <end position="166"/>
    </location>
</feature>
<reference evidence="3" key="2">
    <citation type="submission" date="2013-12" db="EMBL/GenBank/DDBJ databases">
        <authorList>
            <person name="Yu Y."/>
            <person name="Lee S."/>
            <person name="de Baynast K."/>
            <person name="Wissotski M."/>
            <person name="Liu L."/>
            <person name="Talag J."/>
            <person name="Goicoechea J."/>
            <person name="Angelova A."/>
            <person name="Jetty R."/>
            <person name="Kudrna D."/>
            <person name="Golser W."/>
            <person name="Rivera L."/>
            <person name="Zhang J."/>
            <person name="Wing R."/>
        </authorList>
    </citation>
    <scope>NUCLEOTIDE SEQUENCE</scope>
</reference>
<dbReference type="AlphaFoldDB" id="A0A0D9VNI0"/>
<dbReference type="InterPro" id="IPR022059">
    <property type="entry name" value="DUF3615"/>
</dbReference>
<keyword evidence="3" id="KW-1185">Reference proteome</keyword>